<feature type="signal peptide" evidence="1">
    <location>
        <begin position="1"/>
        <end position="21"/>
    </location>
</feature>
<reference evidence="2 3" key="1">
    <citation type="submission" date="2020-06" db="EMBL/GenBank/DDBJ databases">
        <title>Schlegella sp. ID0723 isolated from air conditioner.</title>
        <authorList>
            <person name="Kim D.Y."/>
            <person name="Kim D.-U."/>
        </authorList>
    </citation>
    <scope>NUCLEOTIDE SEQUENCE [LARGE SCALE GENOMIC DNA]</scope>
    <source>
        <strain evidence="2 3">ID0723</strain>
    </source>
</reference>
<accession>A0A7Y6TWD3</accession>
<evidence type="ECO:0000313" key="2">
    <source>
        <dbReference type="EMBL" id="NUZ05960.1"/>
    </source>
</evidence>
<proteinExistence type="predicted"/>
<gene>
    <name evidence="2" type="ORF">HQN59_09300</name>
</gene>
<dbReference type="RefSeq" id="WP_176068379.1">
    <property type="nucleotide sequence ID" value="NZ_JABWMJ010000003.1"/>
</dbReference>
<keyword evidence="1" id="KW-0732">Signal</keyword>
<dbReference type="AlphaFoldDB" id="A0A7Y6TWD3"/>
<keyword evidence="3" id="KW-1185">Reference proteome</keyword>
<organism evidence="2 3">
    <name type="scientific">Piscinibacter koreensis</name>
    <dbReference type="NCBI Taxonomy" id="2742824"/>
    <lineage>
        <taxon>Bacteria</taxon>
        <taxon>Pseudomonadati</taxon>
        <taxon>Pseudomonadota</taxon>
        <taxon>Betaproteobacteria</taxon>
        <taxon>Burkholderiales</taxon>
        <taxon>Sphaerotilaceae</taxon>
        <taxon>Piscinibacter</taxon>
    </lineage>
</organism>
<evidence type="ECO:0000313" key="3">
    <source>
        <dbReference type="Proteomes" id="UP000529637"/>
    </source>
</evidence>
<feature type="chain" id="PRO_5030800144" evidence="1">
    <location>
        <begin position="22"/>
        <end position="123"/>
    </location>
</feature>
<evidence type="ECO:0000256" key="1">
    <source>
        <dbReference type="SAM" id="SignalP"/>
    </source>
</evidence>
<protein>
    <submittedName>
        <fullName evidence="2">Uncharacterized protein</fullName>
    </submittedName>
</protein>
<comment type="caution">
    <text evidence="2">The sequence shown here is derived from an EMBL/GenBank/DDBJ whole genome shotgun (WGS) entry which is preliminary data.</text>
</comment>
<dbReference type="Proteomes" id="UP000529637">
    <property type="component" value="Unassembled WGS sequence"/>
</dbReference>
<sequence length="123" mass="13338">MKTLRVLSTMLLAALSAFGQAAPTAFPDGATELAGDALTERLAGNTFDVTLANGDTWRLEYRRNGYYFVNASGGFNGSGRWKVDGSRLCSETPRNASCNDVRLAGDRLYLKRDSGEVIALRAR</sequence>
<dbReference type="EMBL" id="JABWMJ010000003">
    <property type="protein sequence ID" value="NUZ05960.1"/>
    <property type="molecule type" value="Genomic_DNA"/>
</dbReference>
<name>A0A7Y6TWD3_9BURK</name>